<evidence type="ECO:0000313" key="4">
    <source>
        <dbReference type="Proteomes" id="UP000625711"/>
    </source>
</evidence>
<accession>A0A834HW46</accession>
<name>A0A834HW46_RHYFE</name>
<evidence type="ECO:0000256" key="1">
    <source>
        <dbReference type="SAM" id="MobiDB-lite"/>
    </source>
</evidence>
<keyword evidence="2" id="KW-0472">Membrane</keyword>
<evidence type="ECO:0000256" key="2">
    <source>
        <dbReference type="SAM" id="Phobius"/>
    </source>
</evidence>
<feature type="transmembrane region" description="Helical" evidence="2">
    <location>
        <begin position="111"/>
        <end position="130"/>
    </location>
</feature>
<keyword evidence="2" id="KW-0812">Transmembrane</keyword>
<keyword evidence="4" id="KW-1185">Reference proteome</keyword>
<evidence type="ECO:0000313" key="3">
    <source>
        <dbReference type="EMBL" id="KAF7267336.1"/>
    </source>
</evidence>
<comment type="caution">
    <text evidence="3">The sequence shown here is derived from an EMBL/GenBank/DDBJ whole genome shotgun (WGS) entry which is preliminary data.</text>
</comment>
<feature type="compositionally biased region" description="Basic and acidic residues" evidence="1">
    <location>
        <begin position="8"/>
        <end position="21"/>
    </location>
</feature>
<proteinExistence type="predicted"/>
<feature type="compositionally biased region" description="Basic residues" evidence="1">
    <location>
        <begin position="29"/>
        <end position="42"/>
    </location>
</feature>
<dbReference type="Proteomes" id="UP000625711">
    <property type="component" value="Unassembled WGS sequence"/>
</dbReference>
<gene>
    <name evidence="3" type="ORF">GWI33_019409</name>
</gene>
<keyword evidence="2" id="KW-1133">Transmembrane helix</keyword>
<dbReference type="AlphaFoldDB" id="A0A834HW46"/>
<organism evidence="3 4">
    <name type="scientific">Rhynchophorus ferrugineus</name>
    <name type="common">Red palm weevil</name>
    <name type="synonym">Curculio ferrugineus</name>
    <dbReference type="NCBI Taxonomy" id="354439"/>
    <lineage>
        <taxon>Eukaryota</taxon>
        <taxon>Metazoa</taxon>
        <taxon>Ecdysozoa</taxon>
        <taxon>Arthropoda</taxon>
        <taxon>Hexapoda</taxon>
        <taxon>Insecta</taxon>
        <taxon>Pterygota</taxon>
        <taxon>Neoptera</taxon>
        <taxon>Endopterygota</taxon>
        <taxon>Coleoptera</taxon>
        <taxon>Polyphaga</taxon>
        <taxon>Cucujiformia</taxon>
        <taxon>Curculionidae</taxon>
        <taxon>Dryophthorinae</taxon>
        <taxon>Rhynchophorus</taxon>
    </lineage>
</organism>
<protein>
    <submittedName>
        <fullName evidence="3">Uncharacterized protein</fullName>
    </submittedName>
</protein>
<reference evidence="3" key="1">
    <citation type="submission" date="2020-08" db="EMBL/GenBank/DDBJ databases">
        <title>Genome sequencing and assembly of the red palm weevil Rhynchophorus ferrugineus.</title>
        <authorList>
            <person name="Dias G.B."/>
            <person name="Bergman C.M."/>
            <person name="Manee M."/>
        </authorList>
    </citation>
    <scope>NUCLEOTIDE SEQUENCE</scope>
    <source>
        <strain evidence="3">AA-2017</strain>
        <tissue evidence="3">Whole larva</tissue>
    </source>
</reference>
<dbReference type="EMBL" id="JAACXV010014434">
    <property type="protein sequence ID" value="KAF7267336.1"/>
    <property type="molecule type" value="Genomic_DNA"/>
</dbReference>
<feature type="region of interest" description="Disordered" evidence="1">
    <location>
        <begin position="1"/>
        <end position="49"/>
    </location>
</feature>
<sequence length="136" mass="16398">MVQWYPQREPEPSRKNFREARLLPYPKTNSRRPQQKRRRWPPTRRGAPRNWFRGRSVRYGDGMMPCDNFRLSDRTLVKSGPGSGRGLRSTCRSYGRFDFYAILSPLNFWSLFRRFAILLCSLLMIMMMMMSMRQRH</sequence>